<dbReference type="SUPFAM" id="SSF82171">
    <property type="entry name" value="DPP6 N-terminal domain-like"/>
    <property type="match status" value="3"/>
</dbReference>
<feature type="signal peptide" evidence="3">
    <location>
        <begin position="1"/>
        <end position="17"/>
    </location>
</feature>
<dbReference type="Gene3D" id="2.120.10.30">
    <property type="entry name" value="TolB, C-terminal domain"/>
    <property type="match status" value="3"/>
</dbReference>
<evidence type="ECO:0000256" key="2">
    <source>
        <dbReference type="SAM" id="MobiDB-lite"/>
    </source>
</evidence>
<evidence type="ECO:0000313" key="5">
    <source>
        <dbReference type="Proteomes" id="UP001284601"/>
    </source>
</evidence>
<evidence type="ECO:0000256" key="1">
    <source>
        <dbReference type="ARBA" id="ARBA00009820"/>
    </source>
</evidence>
<comment type="similarity">
    <text evidence="1">Belongs to the TolB family.</text>
</comment>
<keyword evidence="5" id="KW-1185">Reference proteome</keyword>
<dbReference type="PANTHER" id="PTHR36842:SF1">
    <property type="entry name" value="PROTEIN TOLB"/>
    <property type="match status" value="1"/>
</dbReference>
<evidence type="ECO:0000256" key="3">
    <source>
        <dbReference type="SAM" id="SignalP"/>
    </source>
</evidence>
<comment type="caution">
    <text evidence="4">The sequence shown here is derived from an EMBL/GenBank/DDBJ whole genome shotgun (WGS) entry which is preliminary data.</text>
</comment>
<dbReference type="InterPro" id="IPR011042">
    <property type="entry name" value="6-blade_b-propeller_TolB-like"/>
</dbReference>
<name>A0ABU4HLF7_9ACTN</name>
<dbReference type="EMBL" id="JAWSTH010000001">
    <property type="protein sequence ID" value="MDW5592849.1"/>
    <property type="molecule type" value="Genomic_DNA"/>
</dbReference>
<accession>A0ABU4HLF7</accession>
<sequence>MATATALLLASSGAASGAGPGDTFPTALLPLPPGAIAGADSGLDALGYPSDAGVSSDGRYVAFLSAADTLAPAAALDVVNVFRKDRATGAVALVSRADGADGASAPADADNVTISDDGNRVGWTTQARLVPADVDDDEDVYVRDLATGQTLLATAVAGPGAGVSDYDLSGDGAWIAFTSDERLTAGDVNADDDVYRVAVAGGAALLVSAGDGTSTSGDDDSGSPSISGDGTWVAFDSSAGDLIGGFVDGNGGRDIWARDVTARATYLVSTAYGVAGRSANNSSSTPLVAGSPPSGGSTNVDVIYNSYATDLAAPGTDVDTEQAVYRRNLGTRFMARPVSALVSRADGVAGTAADDSAYAESVSDDGRHVVFSTRADNLGVTGQGFGAYLRDMTAGTTALGSVGRDEVYNGAISGDGSLFVWVSGNGVTPDSDPDASGVFARAHVVSPPTLGAPELVSRPAGTAPFLLPALWDRPAGHGERSISANGRYVLFVGATSRDLVGLGKIGVQVYRRDVLTGALELVSRANGAAGGPSPSPPAERSISADGTRVVFVTDAALDPADGDGFADAYLRDLASATTTLVSRADGLGGDDADADVRAARISADGTHVVFDSTATNLGTPGGDRHVYLRDVAAGTTVVVDRADGAAGTLANDDSGAATLSADGRLVAFVSNANTLDPADPGPSVMPDVYVRDTVAATVELVSRRSGAGGQKAASAAGPVISADGRTVAFMSDDETLAPEGGAWGATSQIVARDLVTHQNALVSRAAGGAVANANASVPSISDDGGTIAFVSEATNLLPGVGGGGRPAVFARTSATGVLAGPPAFGTLDGSDFGAVGPSLSGDGRCLSFTGTGHNVFTGAAGDTPTAYVHVLAGTCSTPQPQLPPPPRAPQQPPSRPVISTPLPRPTLTQVSLLRARFRVGKSATAVAAARRAGARRRKPTPAGSAVRFTLNTRASLTIAIERSSRGRKVGKACRRATPRLRRRRACARWTTVATLRRNGIDGGRRSIAFSGRIGRRALAAGGYRVTVKAGNASGASKPVTLAFTIVRR</sequence>
<dbReference type="Proteomes" id="UP001284601">
    <property type="component" value="Unassembled WGS sequence"/>
</dbReference>
<evidence type="ECO:0000313" key="4">
    <source>
        <dbReference type="EMBL" id="MDW5592849.1"/>
    </source>
</evidence>
<proteinExistence type="inferred from homology"/>
<dbReference type="Pfam" id="PF07676">
    <property type="entry name" value="PD40"/>
    <property type="match status" value="1"/>
</dbReference>
<gene>
    <name evidence="4" type="ORF">R7226_00770</name>
</gene>
<reference evidence="5" key="1">
    <citation type="submission" date="2023-07" db="EMBL/GenBank/DDBJ databases">
        <title>Conexibacter stalactiti sp. nov., isolated from stalactites in a lava cave and emended description of the genus Conexibacter.</title>
        <authorList>
            <person name="Lee S.D."/>
        </authorList>
    </citation>
    <scope>NUCLEOTIDE SEQUENCE [LARGE SCALE GENOMIC DNA]</scope>
    <source>
        <strain evidence="5">KCTC 39840</strain>
    </source>
</reference>
<dbReference type="PANTHER" id="PTHR36842">
    <property type="entry name" value="PROTEIN TOLB HOMOLOG"/>
    <property type="match status" value="1"/>
</dbReference>
<feature type="region of interest" description="Disordered" evidence="2">
    <location>
        <begin position="876"/>
        <end position="905"/>
    </location>
</feature>
<feature type="region of interest" description="Disordered" evidence="2">
    <location>
        <begin position="209"/>
        <end position="229"/>
    </location>
</feature>
<feature type="chain" id="PRO_5046708034" evidence="3">
    <location>
        <begin position="18"/>
        <end position="1048"/>
    </location>
</feature>
<dbReference type="RefSeq" id="WP_318595106.1">
    <property type="nucleotide sequence ID" value="NZ_JAWSTH010000001.1"/>
</dbReference>
<dbReference type="InterPro" id="IPR011659">
    <property type="entry name" value="WD40"/>
</dbReference>
<feature type="compositionally biased region" description="Pro residues" evidence="2">
    <location>
        <begin position="880"/>
        <end position="895"/>
    </location>
</feature>
<protein>
    <submittedName>
        <fullName evidence="4">Uncharacterized protein</fullName>
    </submittedName>
</protein>
<organism evidence="4 5">
    <name type="scientific">Conexibacter stalactiti</name>
    <dbReference type="NCBI Taxonomy" id="1940611"/>
    <lineage>
        <taxon>Bacteria</taxon>
        <taxon>Bacillati</taxon>
        <taxon>Actinomycetota</taxon>
        <taxon>Thermoleophilia</taxon>
        <taxon>Solirubrobacterales</taxon>
        <taxon>Conexibacteraceae</taxon>
        <taxon>Conexibacter</taxon>
    </lineage>
</organism>
<keyword evidence="3" id="KW-0732">Signal</keyword>